<reference evidence="1 2" key="1">
    <citation type="submission" date="2012-08" db="EMBL/GenBank/DDBJ databases">
        <title>Oryza genome evolution.</title>
        <authorList>
            <person name="Wing R.A."/>
        </authorList>
    </citation>
    <scope>NUCLEOTIDE SEQUENCE</scope>
</reference>
<proteinExistence type="predicted"/>
<accession>A0A0D9WHS3</accession>
<organism evidence="1 2">
    <name type="scientific">Leersia perrieri</name>
    <dbReference type="NCBI Taxonomy" id="77586"/>
    <lineage>
        <taxon>Eukaryota</taxon>
        <taxon>Viridiplantae</taxon>
        <taxon>Streptophyta</taxon>
        <taxon>Embryophyta</taxon>
        <taxon>Tracheophyta</taxon>
        <taxon>Spermatophyta</taxon>
        <taxon>Magnoliopsida</taxon>
        <taxon>Liliopsida</taxon>
        <taxon>Poales</taxon>
        <taxon>Poaceae</taxon>
        <taxon>BOP clade</taxon>
        <taxon>Oryzoideae</taxon>
        <taxon>Oryzeae</taxon>
        <taxon>Oryzinae</taxon>
        <taxon>Leersia</taxon>
    </lineage>
</organism>
<name>A0A0D9WHS3_9ORYZ</name>
<sequence>MLILSALVFDVDLWRHHLYLHKISAQAKISAAQRRGFDTLVGTLVAWTIWKKRNANVFDDRQRRWPNVFDKLAITA</sequence>
<dbReference type="HOGENOM" id="CLU_2658046_0_0_1"/>
<dbReference type="Proteomes" id="UP000032180">
    <property type="component" value="Chromosome 5"/>
</dbReference>
<evidence type="ECO:0000313" key="2">
    <source>
        <dbReference type="Proteomes" id="UP000032180"/>
    </source>
</evidence>
<reference evidence="1" key="3">
    <citation type="submission" date="2015-04" db="UniProtKB">
        <authorList>
            <consortium name="EnsemblPlants"/>
        </authorList>
    </citation>
    <scope>IDENTIFICATION</scope>
</reference>
<keyword evidence="2" id="KW-1185">Reference proteome</keyword>
<protein>
    <submittedName>
        <fullName evidence="1">Uncharacterized protein</fullName>
    </submittedName>
</protein>
<dbReference type="Gramene" id="LPERR05G16290.1">
    <property type="protein sequence ID" value="LPERR05G16290.1"/>
    <property type="gene ID" value="LPERR05G16290"/>
</dbReference>
<dbReference type="EnsemblPlants" id="LPERR05G16290.1">
    <property type="protein sequence ID" value="LPERR05G16290.1"/>
    <property type="gene ID" value="LPERR05G16290"/>
</dbReference>
<evidence type="ECO:0000313" key="1">
    <source>
        <dbReference type="EnsemblPlants" id="LPERR05G16290.1"/>
    </source>
</evidence>
<dbReference type="AlphaFoldDB" id="A0A0D9WHS3"/>
<reference evidence="2" key="2">
    <citation type="submission" date="2013-12" db="EMBL/GenBank/DDBJ databases">
        <authorList>
            <person name="Yu Y."/>
            <person name="Lee S."/>
            <person name="de Baynast K."/>
            <person name="Wissotski M."/>
            <person name="Liu L."/>
            <person name="Talag J."/>
            <person name="Goicoechea J."/>
            <person name="Angelova A."/>
            <person name="Jetty R."/>
            <person name="Kudrna D."/>
            <person name="Golser W."/>
            <person name="Rivera L."/>
            <person name="Zhang J."/>
            <person name="Wing R."/>
        </authorList>
    </citation>
    <scope>NUCLEOTIDE SEQUENCE</scope>
</reference>